<evidence type="ECO:0008006" key="3">
    <source>
        <dbReference type="Google" id="ProtNLM"/>
    </source>
</evidence>
<dbReference type="Pfam" id="PF01972">
    <property type="entry name" value="SDH_protease"/>
    <property type="match status" value="1"/>
</dbReference>
<dbReference type="Gene3D" id="3.90.226.10">
    <property type="entry name" value="2-enoyl-CoA Hydratase, Chain A, domain 1"/>
    <property type="match status" value="1"/>
</dbReference>
<accession>A0ABV4K7A4</accession>
<proteinExistence type="predicted"/>
<evidence type="ECO:0000313" key="2">
    <source>
        <dbReference type="Proteomes" id="UP001568698"/>
    </source>
</evidence>
<reference evidence="1 2" key="1">
    <citation type="submission" date="2024-08" db="EMBL/GenBank/DDBJ databases">
        <title>Sulfate-reducing bacteria isolated from formation water of the oil field in Kazakhstan and description of Pseudodesulfovibrio sp.</title>
        <authorList>
            <person name="Bidzhieva S.K."/>
            <person name="Tourova T.P."/>
            <person name="Grouzdev D.S."/>
            <person name="Beletsky A.V."/>
            <person name="Sokolova D.S."/>
            <person name="Samigullina S.R."/>
            <person name="Poltaraus A.B."/>
            <person name="Avtukh A.N."/>
            <person name="Tereshina V.M."/>
            <person name="Zhaparov N.S."/>
            <person name="Mardanov A.V."/>
            <person name="Nazina T.N."/>
        </authorList>
    </citation>
    <scope>NUCLEOTIDE SEQUENCE [LARGE SCALE GENOMIC DNA]</scope>
    <source>
        <strain evidence="1 2">9FUS</strain>
    </source>
</reference>
<name>A0ABV4K7A4_9BACT</name>
<sequence length="333" mass="37282">MYPDRIALYREIEEARGSKILTYVTGDRPGLETQIHPEVVDYFTDHLDSFGLPIPKISLLLYSRGGVTLAGWSIVNLIRIFCDEFEVIVPSKAHSTATLIAIGADHIVMTKQATLGPIDPSTNGPYNPPIPGGQPNQTLSVSVEDVAGYFELAKGELEGRGLEKAFELLAAKVHPLALGKVYRSRAQIQMLAQKLLKNHMDEEANIKKVISFLCSDSGSHDYTINRREAKNDLKLPIENPDDALYDLIKRIYLDIRDDLELTNPYNQKTILGLDDEKDYSFRRTILESIQGGSHKFVSEGKLRKKEVPTPAGPMIGIEDERNFEGWRHEPAII</sequence>
<dbReference type="RefSeq" id="WP_371387180.1">
    <property type="nucleotide sequence ID" value="NZ_JBGLYH010000038.1"/>
</dbReference>
<gene>
    <name evidence="1" type="ORF">AB6M95_12955</name>
</gene>
<dbReference type="EMBL" id="JBGLYH010000038">
    <property type="protein sequence ID" value="MEZ7197667.1"/>
    <property type="molecule type" value="Genomic_DNA"/>
</dbReference>
<protein>
    <recommendedName>
        <fullName evidence="3">Serine protease</fullName>
    </recommendedName>
</protein>
<organism evidence="1 2">
    <name type="scientific">Pseudodesulfovibrio karagichevae</name>
    <dbReference type="NCBI Taxonomy" id="3239305"/>
    <lineage>
        <taxon>Bacteria</taxon>
        <taxon>Pseudomonadati</taxon>
        <taxon>Thermodesulfobacteriota</taxon>
        <taxon>Desulfovibrionia</taxon>
        <taxon>Desulfovibrionales</taxon>
        <taxon>Desulfovibrionaceae</taxon>
    </lineage>
</organism>
<dbReference type="InterPro" id="IPR029045">
    <property type="entry name" value="ClpP/crotonase-like_dom_sf"/>
</dbReference>
<evidence type="ECO:0000313" key="1">
    <source>
        <dbReference type="EMBL" id="MEZ7197667.1"/>
    </source>
</evidence>
<dbReference type="InterPro" id="IPR002825">
    <property type="entry name" value="Pept_S49_ser-pept_pro"/>
</dbReference>
<dbReference type="PANTHER" id="PTHR35984:SF1">
    <property type="entry name" value="PERIPLASMIC SERINE PROTEASE"/>
    <property type="match status" value="1"/>
</dbReference>
<dbReference type="PANTHER" id="PTHR35984">
    <property type="entry name" value="PERIPLASMIC SERINE PROTEASE"/>
    <property type="match status" value="1"/>
</dbReference>
<dbReference type="Proteomes" id="UP001568698">
    <property type="component" value="Unassembled WGS sequence"/>
</dbReference>
<keyword evidence="2" id="KW-1185">Reference proteome</keyword>
<comment type="caution">
    <text evidence="1">The sequence shown here is derived from an EMBL/GenBank/DDBJ whole genome shotgun (WGS) entry which is preliminary data.</text>
</comment>
<dbReference type="SUPFAM" id="SSF52096">
    <property type="entry name" value="ClpP/crotonase"/>
    <property type="match status" value="1"/>
</dbReference>